<dbReference type="AlphaFoldDB" id="A0AAN6WIH1"/>
<organism evidence="3 4">
    <name type="scientific">Podospora australis</name>
    <dbReference type="NCBI Taxonomy" id="1536484"/>
    <lineage>
        <taxon>Eukaryota</taxon>
        <taxon>Fungi</taxon>
        <taxon>Dikarya</taxon>
        <taxon>Ascomycota</taxon>
        <taxon>Pezizomycotina</taxon>
        <taxon>Sordariomycetes</taxon>
        <taxon>Sordariomycetidae</taxon>
        <taxon>Sordariales</taxon>
        <taxon>Podosporaceae</taxon>
        <taxon>Podospora</taxon>
    </lineage>
</organism>
<protein>
    <submittedName>
        <fullName evidence="3">Uncharacterized protein</fullName>
    </submittedName>
</protein>
<evidence type="ECO:0000256" key="1">
    <source>
        <dbReference type="SAM" id="MobiDB-lite"/>
    </source>
</evidence>
<dbReference type="EMBL" id="MU864805">
    <property type="protein sequence ID" value="KAK4182030.1"/>
    <property type="molecule type" value="Genomic_DNA"/>
</dbReference>
<keyword evidence="2" id="KW-0732">Signal</keyword>
<reference evidence="3" key="1">
    <citation type="journal article" date="2023" name="Mol. Phylogenet. Evol.">
        <title>Genome-scale phylogeny and comparative genomics of the fungal order Sordariales.</title>
        <authorList>
            <person name="Hensen N."/>
            <person name="Bonometti L."/>
            <person name="Westerberg I."/>
            <person name="Brannstrom I.O."/>
            <person name="Guillou S."/>
            <person name="Cros-Aarteil S."/>
            <person name="Calhoun S."/>
            <person name="Haridas S."/>
            <person name="Kuo A."/>
            <person name="Mondo S."/>
            <person name="Pangilinan J."/>
            <person name="Riley R."/>
            <person name="LaButti K."/>
            <person name="Andreopoulos B."/>
            <person name="Lipzen A."/>
            <person name="Chen C."/>
            <person name="Yan M."/>
            <person name="Daum C."/>
            <person name="Ng V."/>
            <person name="Clum A."/>
            <person name="Steindorff A."/>
            <person name="Ohm R.A."/>
            <person name="Martin F."/>
            <person name="Silar P."/>
            <person name="Natvig D.O."/>
            <person name="Lalanne C."/>
            <person name="Gautier V."/>
            <person name="Ament-Velasquez S.L."/>
            <person name="Kruys A."/>
            <person name="Hutchinson M.I."/>
            <person name="Powell A.J."/>
            <person name="Barry K."/>
            <person name="Miller A.N."/>
            <person name="Grigoriev I.V."/>
            <person name="Debuchy R."/>
            <person name="Gladieux P."/>
            <person name="Hiltunen Thoren M."/>
            <person name="Johannesson H."/>
        </authorList>
    </citation>
    <scope>NUCLEOTIDE SEQUENCE</scope>
    <source>
        <strain evidence="3">PSN309</strain>
    </source>
</reference>
<proteinExistence type="predicted"/>
<accession>A0AAN6WIH1</accession>
<keyword evidence="4" id="KW-1185">Reference proteome</keyword>
<comment type="caution">
    <text evidence="3">The sequence shown here is derived from an EMBL/GenBank/DDBJ whole genome shotgun (WGS) entry which is preliminary data.</text>
</comment>
<sequence length="159" mass="17364">MNLTSILTVTSLMAAQSGGAIAAVAHLPVSHEITGAEITAPHASLHMRVCYGGGGEERGIDIQTAIKYVLDICRSSTQNWHRPRHQQTRRDHLHPWTNENSVSRFDREEEGRVLSHGPTIQCPGTSTYLNQHWPNGMLRNKISGPSNQPEPTGGIPGTT</sequence>
<name>A0AAN6WIH1_9PEZI</name>
<gene>
    <name evidence="3" type="ORF">QBC35DRAFT_550803</name>
</gene>
<dbReference type="Proteomes" id="UP001302126">
    <property type="component" value="Unassembled WGS sequence"/>
</dbReference>
<feature type="signal peptide" evidence="2">
    <location>
        <begin position="1"/>
        <end position="22"/>
    </location>
</feature>
<feature type="region of interest" description="Disordered" evidence="1">
    <location>
        <begin position="137"/>
        <end position="159"/>
    </location>
</feature>
<evidence type="ECO:0000256" key="2">
    <source>
        <dbReference type="SAM" id="SignalP"/>
    </source>
</evidence>
<feature type="non-terminal residue" evidence="3">
    <location>
        <position position="159"/>
    </location>
</feature>
<evidence type="ECO:0000313" key="3">
    <source>
        <dbReference type="EMBL" id="KAK4182030.1"/>
    </source>
</evidence>
<evidence type="ECO:0000313" key="4">
    <source>
        <dbReference type="Proteomes" id="UP001302126"/>
    </source>
</evidence>
<feature type="chain" id="PRO_5042810129" evidence="2">
    <location>
        <begin position="23"/>
        <end position="159"/>
    </location>
</feature>
<reference evidence="3" key="2">
    <citation type="submission" date="2023-05" db="EMBL/GenBank/DDBJ databases">
        <authorList>
            <consortium name="Lawrence Berkeley National Laboratory"/>
            <person name="Steindorff A."/>
            <person name="Hensen N."/>
            <person name="Bonometti L."/>
            <person name="Westerberg I."/>
            <person name="Brannstrom I.O."/>
            <person name="Guillou S."/>
            <person name="Cros-Aarteil S."/>
            <person name="Calhoun S."/>
            <person name="Haridas S."/>
            <person name="Kuo A."/>
            <person name="Mondo S."/>
            <person name="Pangilinan J."/>
            <person name="Riley R."/>
            <person name="Labutti K."/>
            <person name="Andreopoulos B."/>
            <person name="Lipzen A."/>
            <person name="Chen C."/>
            <person name="Yanf M."/>
            <person name="Daum C."/>
            <person name="Ng V."/>
            <person name="Clum A."/>
            <person name="Ohm R."/>
            <person name="Martin F."/>
            <person name="Silar P."/>
            <person name="Natvig D."/>
            <person name="Lalanne C."/>
            <person name="Gautier V."/>
            <person name="Ament-Velasquez S.L."/>
            <person name="Kruys A."/>
            <person name="Hutchinson M.I."/>
            <person name="Powell A.J."/>
            <person name="Barry K."/>
            <person name="Miller A.N."/>
            <person name="Grigoriev I.V."/>
            <person name="Debuchy R."/>
            <person name="Gladieux P."/>
            <person name="Thoren M.H."/>
            <person name="Johannesson H."/>
        </authorList>
    </citation>
    <scope>NUCLEOTIDE SEQUENCE</scope>
    <source>
        <strain evidence="3">PSN309</strain>
    </source>
</reference>